<feature type="domain" description="VWFA" evidence="2">
    <location>
        <begin position="71"/>
        <end position="283"/>
    </location>
</feature>
<feature type="chain" id="PRO_5046607489" evidence="1">
    <location>
        <begin position="22"/>
        <end position="613"/>
    </location>
</feature>
<dbReference type="SMART" id="SM00327">
    <property type="entry name" value="VWA"/>
    <property type="match status" value="2"/>
</dbReference>
<keyword evidence="1" id="KW-0732">Signal</keyword>
<accession>A0ABM1A1T7</accession>
<dbReference type="CDD" id="cd00198">
    <property type="entry name" value="vWFA"/>
    <property type="match status" value="2"/>
</dbReference>
<dbReference type="InterPro" id="IPR050525">
    <property type="entry name" value="ECM_Assembly_Org"/>
</dbReference>
<dbReference type="InterPro" id="IPR002035">
    <property type="entry name" value="VWF_A"/>
</dbReference>
<dbReference type="InterPro" id="IPR036465">
    <property type="entry name" value="vWFA_dom_sf"/>
</dbReference>
<feature type="signal peptide" evidence="1">
    <location>
        <begin position="1"/>
        <end position="21"/>
    </location>
</feature>
<dbReference type="PANTHER" id="PTHR24020:SF20">
    <property type="entry name" value="PH DOMAIN-CONTAINING PROTEIN"/>
    <property type="match status" value="1"/>
</dbReference>
<dbReference type="GeneID" id="101862279"/>
<evidence type="ECO:0000259" key="2">
    <source>
        <dbReference type="PROSITE" id="PS50234"/>
    </source>
</evidence>
<protein>
    <submittedName>
        <fullName evidence="4">Uncharacterized protein LOC101862279</fullName>
    </submittedName>
</protein>
<keyword evidence="3" id="KW-1185">Reference proteome</keyword>
<dbReference type="PROSITE" id="PS00652">
    <property type="entry name" value="TNFR_NGFR_1"/>
    <property type="match status" value="1"/>
</dbReference>
<dbReference type="PANTHER" id="PTHR24020">
    <property type="entry name" value="COLLAGEN ALPHA"/>
    <property type="match status" value="1"/>
</dbReference>
<reference evidence="4" key="1">
    <citation type="submission" date="2025-08" db="UniProtKB">
        <authorList>
            <consortium name="RefSeq"/>
        </authorList>
    </citation>
    <scope>IDENTIFICATION</scope>
</reference>
<organism evidence="3 4">
    <name type="scientific">Aplysia californica</name>
    <name type="common">California sea hare</name>
    <dbReference type="NCBI Taxonomy" id="6500"/>
    <lineage>
        <taxon>Eukaryota</taxon>
        <taxon>Metazoa</taxon>
        <taxon>Spiralia</taxon>
        <taxon>Lophotrochozoa</taxon>
        <taxon>Mollusca</taxon>
        <taxon>Gastropoda</taxon>
        <taxon>Heterobranchia</taxon>
        <taxon>Euthyneura</taxon>
        <taxon>Tectipleura</taxon>
        <taxon>Aplysiida</taxon>
        <taxon>Aplysioidea</taxon>
        <taxon>Aplysiidae</taxon>
        <taxon>Aplysia</taxon>
    </lineage>
</organism>
<dbReference type="InterPro" id="IPR001368">
    <property type="entry name" value="TNFR/NGFR_Cys_rich_reg"/>
</dbReference>
<dbReference type="Proteomes" id="UP000694888">
    <property type="component" value="Unplaced"/>
</dbReference>
<dbReference type="Gene3D" id="3.40.50.410">
    <property type="entry name" value="von Willebrand factor, type A domain"/>
    <property type="match status" value="2"/>
</dbReference>
<feature type="domain" description="VWFA" evidence="2">
    <location>
        <begin position="297"/>
        <end position="434"/>
    </location>
</feature>
<dbReference type="Pfam" id="PF00092">
    <property type="entry name" value="VWA"/>
    <property type="match status" value="2"/>
</dbReference>
<dbReference type="SUPFAM" id="SSF53300">
    <property type="entry name" value="vWA-like"/>
    <property type="match status" value="2"/>
</dbReference>
<proteinExistence type="predicted"/>
<sequence>MRILVFLTFLLQLNLIAVANGGVQSHAGQDLQQAFGLFSWIKNLVKTGSSGTDIVNRYYESKNSLRFCPPDVLFLLDGSDSVSPYGFQSAKEALIREIRAVTNTFADADVGVILFSDYLQQISLKSRTPDEIEQLIAEVDGLVQPRKKTSMPKALQLAGDTLKERMINAQRAYNGNRTGGVIVLISDGHPNDARATVQEAKIIHNMDMKIISLSIEKAHMVLLQDISDLVQDYRTPIDWRSMVACPAKVLQKVPVGSDCRDILMVVDGSDSVLLRKQTVRNYLAYTALRYAGSSNWMGVNIYGTDPNVQSEATRVRLMSSSYELADRIRNVLLFPTTGGTGTHLAVRQSVDMLDDDFRKNPAGMVLITDGPPIDVEATRQAIQDARDRGYIVVIIRIGPVLTDDVLNQITGGQNANVFSVNDFTELYAVDFDSIFCGNDQSCNVDPLSCKNPYRFDRGRCACVCGNQCPFRQTHDKDCNCQCSSSCTTGQVQDPNTCACSCQNTCQTGFRAGSNCGCVPCPNSCANGQFQDNQCKCQCLNRCPTGQRLGSDCSCISQCPSSCPSGISTQQADCSCQCTDSRLTYFPSTRTCSKFNDSILLCLVSENKMGHVIQ</sequence>
<evidence type="ECO:0000313" key="4">
    <source>
        <dbReference type="RefSeq" id="XP_012939099.2"/>
    </source>
</evidence>
<dbReference type="PROSITE" id="PS50234">
    <property type="entry name" value="VWFA"/>
    <property type="match status" value="2"/>
</dbReference>
<dbReference type="RefSeq" id="XP_012939099.2">
    <property type="nucleotide sequence ID" value="XM_013083645.2"/>
</dbReference>
<gene>
    <name evidence="4" type="primary">LOC101862279</name>
</gene>
<evidence type="ECO:0000256" key="1">
    <source>
        <dbReference type="SAM" id="SignalP"/>
    </source>
</evidence>
<name>A0ABM1A1T7_APLCA</name>
<evidence type="ECO:0000313" key="3">
    <source>
        <dbReference type="Proteomes" id="UP000694888"/>
    </source>
</evidence>